<evidence type="ECO:0000313" key="13">
    <source>
        <dbReference type="Proteomes" id="UP000694557"/>
    </source>
</evidence>
<sequence length="2382" mass="265398">MNAEEVELLSDSKYRNYVAAVDKALKNFEYSSEWADLISALGKLNKVLQSNAKYQVVPKKLTIGKRLAQCLHPALPSGVHRKALETYEIIFKIIGPKRLAKDLFLYSSGLFPLLSNAAMSVKPVLLGLYETYYLPLGKTLKPGLQGLLTGVLPGLEEGSEYYDRTNTLLEKVAVAVEQSAFYSALWGSILTSPAVRLPGVTFVLLHLNRKLSMEDQLYVMGSDIELMVEAVSISVQDSSVLVQRSTLDLILFCFPFHMSQATRPDMIRILSAALHVVLRRDMSLNRRLYAWLLGPRSSRQSNPEDHATHYFNTYSKDMLVQAMVGILQGKARGGEEESVLMHDLKPFRILISLLDKPELGPAILEDVLIEVFRTLHTQCRAELDLQNHHPFSKDHAHLSSKLRENKKTAELIKTANLLFNSFEPYYMWDYIARWLEDCCRSVKAENGPGNAGSTDSSGLSLVEFCQLVDFLLDIVALSPSSSSSLQETYIEIQTEHLPQLLLRMLSALTSHLPALGLGELTHCLRLCSKILSKVQPPLVSPLSLPTGPLASTASAKEEKLVRSTEMLPTGEVFETGENPNSSRSSESGFTDFVQYQASEEPAPTQPSLKTGCSSSLPASQNKPQDKPVMQCCLEHFQHFLSRLVTLYITPGMVEGAGGVRSDVVRAEPEGGAQHNGRDVVEVPGQRECLAAFTAACQLFLECSSFPVYIAEGNLKSTPPPKEQTDSEQMCPAVWLQTLMDACCLASDFSVQAVAISLVMDLVGLTQSVAMVTAEGSIAGGNPDSTQPMSPSQGRVAVVIRPPLTQGILKYIAEKTDFFKSVALILWGQLGEGVPQHHQRSVELFYQLHNLVPSSSTCEDVISQQLMHRDKKIRLEAHVKFSVLWHLTRDLNITKSSPFNRTFDRSLFIMLDSLSYWDASASAVGRAWLNQVLQRHDIARVLEPLLLLLLHPKTHRVSIQRVQAQRHWAQEVPNHNAQAEQDTSEPIYMRDSGPFCLTVNPLSDSLSLLSLSSENLVLRGDCHPPDQQGEPHHHGSESSSSHSSSIDNGSFEEPDSTCSTVNGCGSDQVPFLIESDSMVPDEEGSLEEAVLSVLNELIDRVVGMGEEEGPPETPSPSEAWAQTDSDSSSSDTPSGEEGERHHEVITRHSSSPSIVTLPDSSGPATPHDQNLRLDVVDQRARKRSHSSTQLSLKGKIMERLQDKSPGAKPKVKKSKRKDEERLRKALQAEKLRPPSIFFGDSLDLENWYSCGEGEVSEIESDTGSPMGRRASASPPRFNIHPLYQHVLLYLQLYDSSRTLHALSAIAAMLRAVPSDFVDAISTTSINNTYTPQLSLLQNLLARHRVSVMGKDFYCPISQDSHSHSFRSAMFLEIIISLCLYFLRSYYSAHVGTAATDLAGNRAMQLTSLEVLTLLFSELSKVTGGSAKGFASFISDVLSKCKVQKVVLHCLLSSIFSAQKWHEQRAASVNVASQEEGLSEDSVINLSEDQMDGCSAVQSQLLRLLQSLVVLEHRVLVPAEEGGDGGPVVVEHLNPQQPMTSLQYLHGQPITAQGMFLCAVIRALHQHHACKMHPQWIGLITATLPYMGKVLRRVVASVTLQLCRNLDNLIQQYRYETAITDTRPQWMALCIPPDLILTVLEGVTAIIHYCLLDPSSQYHQLQASVDQKHLAEARSGILSILHTIMSSVTLLWSVLYQADCSDRPAAASAASTSNINLGSTKNLRQQILELLGPISMNHGSHFMAAIAYVWNERKQVKTTVSYPVCVHVRTRVEEQLLLVELVRSVSAMRTETVMQTVKEVLKQPPAIAKEKKHLSLEVCMLQFFYAYVQRIPVSGLVDSWPSLLALLKDSVQLGLPAPGQFLILGVLNEFILKNPNLESKKDQRELQDVTHKVVEAIGTIAGSSLEQTTWLRRNLEVKASPQIVVDGTSLEQDVEDLMLTVMEASSFTPSVYSVHALTLLAEVLAHLLDMVFYSDEKERVIPLLVNIMHYVVPYLRNHSAHNAPSYRACIQLLSSLSGYQYTRRAWKKEAFDLFMDHTFFQMDSSCVSHWRAIIDHLMTHDKTTFRDLMTRVAVAQSSSLNLFSNRDAELEQRAMLLKRLAFTIYSSEVDQYQKYLPDIQERLVESLRLPQVPILHAQVFLFFRVLLLRMSPQHLTSLWPTMITELVQVFLLMEQELTADEDMSRTSGPSVAGLETTYSGGNGFSTSYNSQRWLNLYLSACKLLDLALALPSESLPQFQMYRWAFIPEASDDSGLEVRRQGTHQREFKPYVVRLAKLLRKRAKVTALKNPEEDCSLRTLSWEPGHLTLTLYVIRSMEQLLPFFNLLSQVFNSKASSRNAAPSHSGPSFPNKEGKLESQKVFWSRARQNIEEMVEKDFLEGLIKT</sequence>
<reference evidence="12" key="1">
    <citation type="submission" date="2025-08" db="UniProtKB">
        <authorList>
            <consortium name="Ensembl"/>
        </authorList>
    </citation>
    <scope>IDENTIFICATION</scope>
</reference>
<dbReference type="PANTHER" id="PTHR14042:SF22">
    <property type="entry name" value="PROTEIN DOPEY-1"/>
    <property type="match status" value="1"/>
</dbReference>
<comment type="similarity">
    <text evidence="6">Belongs to the DOP1 family.</text>
</comment>
<evidence type="ECO:0000256" key="6">
    <source>
        <dbReference type="ARBA" id="ARBA00046326"/>
    </source>
</evidence>
<feature type="region of interest" description="Disordered" evidence="7">
    <location>
        <begin position="1103"/>
        <end position="1219"/>
    </location>
</feature>
<dbReference type="Proteomes" id="UP000694557">
    <property type="component" value="Unassembled WGS sequence"/>
</dbReference>
<dbReference type="GeneTree" id="ENSGT00390000016421"/>
<feature type="domain" description="DOP1 N-terminal" evidence="8">
    <location>
        <begin position="11"/>
        <end position="296"/>
    </location>
</feature>
<feature type="compositionally biased region" description="Polar residues" evidence="7">
    <location>
        <begin position="577"/>
        <end position="597"/>
    </location>
</feature>
<organism evidence="12 13">
    <name type="scientific">Oncorhynchus kisutch</name>
    <name type="common">Coho salmon</name>
    <name type="synonym">Salmo kisutch</name>
    <dbReference type="NCBI Taxonomy" id="8019"/>
    <lineage>
        <taxon>Eukaryota</taxon>
        <taxon>Metazoa</taxon>
        <taxon>Chordata</taxon>
        <taxon>Craniata</taxon>
        <taxon>Vertebrata</taxon>
        <taxon>Euteleostomi</taxon>
        <taxon>Actinopterygii</taxon>
        <taxon>Neopterygii</taxon>
        <taxon>Teleostei</taxon>
        <taxon>Protacanthopterygii</taxon>
        <taxon>Salmoniformes</taxon>
        <taxon>Salmonidae</taxon>
        <taxon>Salmoninae</taxon>
        <taxon>Oncorhynchus</taxon>
    </lineage>
</organism>
<evidence type="ECO:0000259" key="10">
    <source>
        <dbReference type="Pfam" id="PF24598"/>
    </source>
</evidence>
<dbReference type="InterPro" id="IPR056458">
    <property type="entry name" value="TPR_DOP1_M"/>
</dbReference>
<feature type="compositionally biased region" description="Polar residues" evidence="7">
    <location>
        <begin position="605"/>
        <end position="622"/>
    </location>
</feature>
<keyword evidence="3" id="KW-0653">Protein transport</keyword>
<dbReference type="GO" id="GO:0000139">
    <property type="term" value="C:Golgi membrane"/>
    <property type="evidence" value="ECO:0007669"/>
    <property type="project" value="UniProtKB-SubCell"/>
</dbReference>
<evidence type="ECO:0000256" key="2">
    <source>
        <dbReference type="ARBA" id="ARBA00022448"/>
    </source>
</evidence>
<feature type="domain" description="DOP1-like middle TPR" evidence="9">
    <location>
        <begin position="310"/>
        <end position="474"/>
    </location>
</feature>
<dbReference type="InterPro" id="IPR056459">
    <property type="entry name" value="TPR_DOP1"/>
</dbReference>
<feature type="domain" description="DOP1-like TPR" evidence="11">
    <location>
        <begin position="1279"/>
        <end position="1651"/>
    </location>
</feature>
<dbReference type="GO" id="GO:0005802">
    <property type="term" value="C:trans-Golgi network"/>
    <property type="evidence" value="ECO:0007669"/>
    <property type="project" value="TreeGrafter"/>
</dbReference>
<feature type="compositionally biased region" description="Basic and acidic residues" evidence="7">
    <location>
        <begin position="1019"/>
        <end position="1035"/>
    </location>
</feature>
<keyword evidence="4" id="KW-0333">Golgi apparatus</keyword>
<dbReference type="PANTHER" id="PTHR14042">
    <property type="entry name" value="DOPEY-RELATED"/>
    <property type="match status" value="1"/>
</dbReference>
<accession>A0A8C7C5K4</accession>
<dbReference type="Ensembl" id="ENSOKIT00005001966.1">
    <property type="protein sequence ID" value="ENSOKIP00005001855.1"/>
    <property type="gene ID" value="ENSOKIG00005000887.1"/>
</dbReference>
<feature type="region of interest" description="Disordered" evidence="7">
    <location>
        <begin position="564"/>
        <end position="624"/>
    </location>
</feature>
<dbReference type="InterPro" id="IPR007249">
    <property type="entry name" value="DOP1_N"/>
</dbReference>
<feature type="compositionally biased region" description="Basic and acidic residues" evidence="7">
    <location>
        <begin position="1168"/>
        <end position="1178"/>
    </location>
</feature>
<proteinExistence type="inferred from homology"/>
<keyword evidence="5" id="KW-0472">Membrane</keyword>
<dbReference type="InterPro" id="IPR056457">
    <property type="entry name" value="DOP1_C"/>
</dbReference>
<dbReference type="Pfam" id="PF04118">
    <property type="entry name" value="Dopey_N"/>
    <property type="match status" value="1"/>
</dbReference>
<dbReference type="Pfam" id="PF24598">
    <property type="entry name" value="DOP1_C"/>
    <property type="match status" value="1"/>
</dbReference>
<dbReference type="GO" id="GO:0015031">
    <property type="term" value="P:protein transport"/>
    <property type="evidence" value="ECO:0007669"/>
    <property type="project" value="UniProtKB-KW"/>
</dbReference>
<evidence type="ECO:0000313" key="12">
    <source>
        <dbReference type="Ensembl" id="ENSOKIP00005001855.1"/>
    </source>
</evidence>
<feature type="compositionally biased region" description="Basic and acidic residues" evidence="7">
    <location>
        <begin position="1136"/>
        <end position="1145"/>
    </location>
</feature>
<evidence type="ECO:0000259" key="9">
    <source>
        <dbReference type="Pfam" id="PF24597"/>
    </source>
</evidence>
<dbReference type="Pfam" id="PF24597">
    <property type="entry name" value="TPR_DOP1_M"/>
    <property type="match status" value="1"/>
</dbReference>
<dbReference type="GO" id="GO:0005829">
    <property type="term" value="C:cytosol"/>
    <property type="evidence" value="ECO:0007669"/>
    <property type="project" value="GOC"/>
</dbReference>
<comment type="subcellular location">
    <subcellularLocation>
        <location evidence="1">Golgi apparatus membrane</location>
        <topology evidence="1">Peripheral membrane protein</topology>
    </subcellularLocation>
</comment>
<gene>
    <name evidence="12" type="primary">DOP1A</name>
    <name evidence="12" type="synonym">LOC109903976</name>
</gene>
<evidence type="ECO:0000259" key="8">
    <source>
        <dbReference type="Pfam" id="PF04118"/>
    </source>
</evidence>
<evidence type="ECO:0000256" key="5">
    <source>
        <dbReference type="ARBA" id="ARBA00023136"/>
    </source>
</evidence>
<dbReference type="GO" id="GO:0005768">
    <property type="term" value="C:endosome"/>
    <property type="evidence" value="ECO:0007669"/>
    <property type="project" value="TreeGrafter"/>
</dbReference>
<keyword evidence="2" id="KW-0813">Transport</keyword>
<feature type="domain" description="DOP1-like C-terminal" evidence="10">
    <location>
        <begin position="1821"/>
        <end position="2325"/>
    </location>
</feature>
<keyword evidence="13" id="KW-1185">Reference proteome</keyword>
<feature type="region of interest" description="Disordered" evidence="7">
    <location>
        <begin position="1018"/>
        <end position="1062"/>
    </location>
</feature>
<evidence type="ECO:0000256" key="4">
    <source>
        <dbReference type="ARBA" id="ARBA00023034"/>
    </source>
</evidence>
<evidence type="ECO:0000259" key="11">
    <source>
        <dbReference type="Pfam" id="PF24601"/>
    </source>
</evidence>
<name>A0A8C7C5K4_ONCKI</name>
<reference evidence="12" key="2">
    <citation type="submission" date="2025-09" db="UniProtKB">
        <authorList>
            <consortium name="Ensembl"/>
        </authorList>
    </citation>
    <scope>IDENTIFICATION</scope>
</reference>
<evidence type="ECO:0000256" key="3">
    <source>
        <dbReference type="ARBA" id="ARBA00022927"/>
    </source>
</evidence>
<protein>
    <submittedName>
        <fullName evidence="12">DOP1 leucine zipper like protein A</fullName>
    </submittedName>
</protein>
<evidence type="ECO:0000256" key="7">
    <source>
        <dbReference type="SAM" id="MobiDB-lite"/>
    </source>
</evidence>
<dbReference type="GO" id="GO:0006895">
    <property type="term" value="P:Golgi to endosome transport"/>
    <property type="evidence" value="ECO:0007669"/>
    <property type="project" value="InterPro"/>
</dbReference>
<evidence type="ECO:0000256" key="1">
    <source>
        <dbReference type="ARBA" id="ARBA00004395"/>
    </source>
</evidence>
<dbReference type="InterPro" id="IPR040314">
    <property type="entry name" value="DOP1"/>
</dbReference>
<dbReference type="Pfam" id="PF24601">
    <property type="entry name" value="TPR_DOP1"/>
    <property type="match status" value="1"/>
</dbReference>
<feature type="compositionally biased region" description="Polar residues" evidence="7">
    <location>
        <begin position="1146"/>
        <end position="1162"/>
    </location>
</feature>